<dbReference type="GO" id="GO:0005742">
    <property type="term" value="C:mitochondrial outer membrane translocase complex"/>
    <property type="evidence" value="ECO:0007669"/>
    <property type="project" value="InterPro"/>
</dbReference>
<name>A0A3N4I909_ASCIM</name>
<keyword evidence="5" id="KW-1000">Mitochondrion outer membrane</keyword>
<evidence type="ECO:0000256" key="6">
    <source>
        <dbReference type="ARBA" id="ARBA00022927"/>
    </source>
</evidence>
<evidence type="ECO:0000256" key="9">
    <source>
        <dbReference type="ARBA" id="ARBA00023136"/>
    </source>
</evidence>
<gene>
    <name evidence="10" type="ORF">BJ508DRAFT_329409</name>
</gene>
<dbReference type="EMBL" id="ML119713">
    <property type="protein sequence ID" value="RPA78284.1"/>
    <property type="molecule type" value="Genomic_DNA"/>
</dbReference>
<sequence length="89" mass="10280">MQLSEESKERISRLIDVSRVVIHYGYIPFILYLEGSSDVGVRGVEEGEYRGWMEVEGSAELDSFWSGYGRFWIWQGLVEGLVTHSRYEG</sequence>
<evidence type="ECO:0000256" key="4">
    <source>
        <dbReference type="ARBA" id="ARBA00022692"/>
    </source>
</evidence>
<evidence type="ECO:0000256" key="1">
    <source>
        <dbReference type="ARBA" id="ARBA00004572"/>
    </source>
</evidence>
<dbReference type="STRING" id="1160509.A0A3N4I909"/>
<accession>A0A3N4I909</accession>
<dbReference type="OrthoDB" id="284357at2759"/>
<proteinExistence type="inferred from homology"/>
<keyword evidence="4" id="KW-0812">Transmembrane</keyword>
<evidence type="ECO:0000256" key="2">
    <source>
        <dbReference type="ARBA" id="ARBA00010917"/>
    </source>
</evidence>
<dbReference type="InterPro" id="IPR012621">
    <property type="entry name" value="Tom7"/>
</dbReference>
<evidence type="ECO:0000313" key="11">
    <source>
        <dbReference type="Proteomes" id="UP000275078"/>
    </source>
</evidence>
<dbReference type="GO" id="GO:0030150">
    <property type="term" value="P:protein import into mitochondrial matrix"/>
    <property type="evidence" value="ECO:0007669"/>
    <property type="project" value="InterPro"/>
</dbReference>
<evidence type="ECO:0000313" key="10">
    <source>
        <dbReference type="EMBL" id="RPA78284.1"/>
    </source>
</evidence>
<keyword evidence="11" id="KW-1185">Reference proteome</keyword>
<protein>
    <submittedName>
        <fullName evidence="10">Uncharacterized protein</fullName>
    </submittedName>
</protein>
<keyword evidence="8" id="KW-0496">Mitochondrion</keyword>
<dbReference type="Pfam" id="PF08038">
    <property type="entry name" value="Tom7"/>
    <property type="match status" value="1"/>
</dbReference>
<reference evidence="10 11" key="1">
    <citation type="journal article" date="2018" name="Nat. Ecol. Evol.">
        <title>Pezizomycetes genomes reveal the molecular basis of ectomycorrhizal truffle lifestyle.</title>
        <authorList>
            <person name="Murat C."/>
            <person name="Payen T."/>
            <person name="Noel B."/>
            <person name="Kuo A."/>
            <person name="Morin E."/>
            <person name="Chen J."/>
            <person name="Kohler A."/>
            <person name="Krizsan K."/>
            <person name="Balestrini R."/>
            <person name="Da Silva C."/>
            <person name="Montanini B."/>
            <person name="Hainaut M."/>
            <person name="Levati E."/>
            <person name="Barry K.W."/>
            <person name="Belfiori B."/>
            <person name="Cichocki N."/>
            <person name="Clum A."/>
            <person name="Dockter R.B."/>
            <person name="Fauchery L."/>
            <person name="Guy J."/>
            <person name="Iotti M."/>
            <person name="Le Tacon F."/>
            <person name="Lindquist E.A."/>
            <person name="Lipzen A."/>
            <person name="Malagnac F."/>
            <person name="Mello A."/>
            <person name="Molinier V."/>
            <person name="Miyauchi S."/>
            <person name="Poulain J."/>
            <person name="Riccioni C."/>
            <person name="Rubini A."/>
            <person name="Sitrit Y."/>
            <person name="Splivallo R."/>
            <person name="Traeger S."/>
            <person name="Wang M."/>
            <person name="Zifcakova L."/>
            <person name="Wipf D."/>
            <person name="Zambonelli A."/>
            <person name="Paolocci F."/>
            <person name="Nowrousian M."/>
            <person name="Ottonello S."/>
            <person name="Baldrian P."/>
            <person name="Spatafora J.W."/>
            <person name="Henrissat B."/>
            <person name="Nagy L.G."/>
            <person name="Aury J.M."/>
            <person name="Wincker P."/>
            <person name="Grigoriev I.V."/>
            <person name="Bonfante P."/>
            <person name="Martin F.M."/>
        </authorList>
    </citation>
    <scope>NUCLEOTIDE SEQUENCE [LARGE SCALE GENOMIC DNA]</scope>
    <source>
        <strain evidence="10 11">RN42</strain>
    </source>
</reference>
<organism evidence="10 11">
    <name type="scientific">Ascobolus immersus RN42</name>
    <dbReference type="NCBI Taxonomy" id="1160509"/>
    <lineage>
        <taxon>Eukaryota</taxon>
        <taxon>Fungi</taxon>
        <taxon>Dikarya</taxon>
        <taxon>Ascomycota</taxon>
        <taxon>Pezizomycotina</taxon>
        <taxon>Pezizomycetes</taxon>
        <taxon>Pezizales</taxon>
        <taxon>Ascobolaceae</taxon>
        <taxon>Ascobolus</taxon>
    </lineage>
</organism>
<evidence type="ECO:0000256" key="7">
    <source>
        <dbReference type="ARBA" id="ARBA00022989"/>
    </source>
</evidence>
<dbReference type="Proteomes" id="UP000275078">
    <property type="component" value="Unassembled WGS sequence"/>
</dbReference>
<keyword evidence="9" id="KW-0472">Membrane</keyword>
<evidence type="ECO:0000256" key="5">
    <source>
        <dbReference type="ARBA" id="ARBA00022787"/>
    </source>
</evidence>
<evidence type="ECO:0000256" key="8">
    <source>
        <dbReference type="ARBA" id="ARBA00023128"/>
    </source>
</evidence>
<evidence type="ECO:0000256" key="3">
    <source>
        <dbReference type="ARBA" id="ARBA00022448"/>
    </source>
</evidence>
<comment type="subcellular location">
    <subcellularLocation>
        <location evidence="1">Mitochondrion outer membrane</location>
        <topology evidence="1">Single-pass membrane protein</topology>
    </subcellularLocation>
</comment>
<keyword evidence="3" id="KW-0813">Transport</keyword>
<keyword evidence="7" id="KW-1133">Transmembrane helix</keyword>
<dbReference type="AlphaFoldDB" id="A0A3N4I909"/>
<keyword evidence="6" id="KW-0653">Protein transport</keyword>
<comment type="similarity">
    <text evidence="2">Belongs to the Tom7 family.</text>
</comment>